<dbReference type="RefSeq" id="WP_039138821.1">
    <property type="nucleotide sequence ID" value="NZ_JSVC01000009.1"/>
</dbReference>
<dbReference type="InterPro" id="IPR051447">
    <property type="entry name" value="Lipoprotein-release_system"/>
</dbReference>
<evidence type="ECO:0000259" key="8">
    <source>
        <dbReference type="Pfam" id="PF02687"/>
    </source>
</evidence>
<dbReference type="InterPro" id="IPR025857">
    <property type="entry name" value="MacB_PCD"/>
</dbReference>
<reference evidence="10 11" key="1">
    <citation type="submission" date="2014-11" db="EMBL/GenBank/DDBJ databases">
        <title>Genome sequence of Flavihumibacter solisilvae 3-3.</title>
        <authorList>
            <person name="Zhou G."/>
            <person name="Li M."/>
            <person name="Wang G."/>
        </authorList>
    </citation>
    <scope>NUCLEOTIDE SEQUENCE [LARGE SCALE GENOMIC DNA]</scope>
    <source>
        <strain evidence="10 11">3-3</strain>
    </source>
</reference>
<evidence type="ECO:0000313" key="11">
    <source>
        <dbReference type="Proteomes" id="UP000031408"/>
    </source>
</evidence>
<evidence type="ECO:0000256" key="3">
    <source>
        <dbReference type="ARBA" id="ARBA00022475"/>
    </source>
</evidence>
<dbReference type="AlphaFoldDB" id="A0A0C1IL15"/>
<dbReference type="STRING" id="1349421.OI18_08005"/>
<dbReference type="Pfam" id="PF02687">
    <property type="entry name" value="FtsX"/>
    <property type="match status" value="1"/>
</dbReference>
<dbReference type="EMBL" id="JSVC01000009">
    <property type="protein sequence ID" value="KIC94855.1"/>
    <property type="molecule type" value="Genomic_DNA"/>
</dbReference>
<evidence type="ECO:0000256" key="7">
    <source>
        <dbReference type="SAM" id="Phobius"/>
    </source>
</evidence>
<dbReference type="Pfam" id="PF12704">
    <property type="entry name" value="MacB_PCD"/>
    <property type="match status" value="1"/>
</dbReference>
<comment type="caution">
    <text evidence="10">The sequence shown here is derived from an EMBL/GenBank/DDBJ whole genome shotgun (WGS) entry which is preliminary data.</text>
</comment>
<keyword evidence="4 7" id="KW-0812">Transmembrane</keyword>
<proteinExistence type="inferred from homology"/>
<name>A0A0C1IL15_9BACT</name>
<organism evidence="10 11">
    <name type="scientific">Flavihumibacter solisilvae</name>
    <dbReference type="NCBI Taxonomy" id="1349421"/>
    <lineage>
        <taxon>Bacteria</taxon>
        <taxon>Pseudomonadati</taxon>
        <taxon>Bacteroidota</taxon>
        <taxon>Chitinophagia</taxon>
        <taxon>Chitinophagales</taxon>
        <taxon>Chitinophagaceae</taxon>
        <taxon>Flavihumibacter</taxon>
    </lineage>
</organism>
<comment type="subcellular location">
    <subcellularLocation>
        <location evidence="1">Cell membrane</location>
        <topology evidence="1">Multi-pass membrane protein</topology>
    </subcellularLocation>
</comment>
<feature type="transmembrane region" description="Helical" evidence="7">
    <location>
        <begin position="21"/>
        <end position="42"/>
    </location>
</feature>
<evidence type="ECO:0000256" key="6">
    <source>
        <dbReference type="ARBA" id="ARBA00023136"/>
    </source>
</evidence>
<keyword evidence="5 7" id="KW-1133">Transmembrane helix</keyword>
<dbReference type="OrthoDB" id="9770036at2"/>
<evidence type="ECO:0000256" key="5">
    <source>
        <dbReference type="ARBA" id="ARBA00022989"/>
    </source>
</evidence>
<sequence>MKLPVNLKIVKVHMLSRRRQTIVAMMGVTFGIGMFILMMSFMKGMNDFFETIMLSVTPDIRIYNDYNTDYTSSVADKYFGKKQETWIIVRHPRPKQINLNLKNAPGIIEDLRKNKEVEVVSPLVSSQLLFNYGPVQLGAMVDGVNILEEDRLFGLSEKMSNGQPQNLLTADNGILLGYKLADKLNVTTGDLVTATAPSGARLRFRVVGTYKFGIATVDEFKAYVSLTDMQQLLGKGRDYITDIRLKLKDMNRAPALAPALAVKYGYRAEDWETVNASVKAGNMIRDTFTYVLSFTLLLIAGFGIYNIMNMVIIGKLKDIAILKAEGFARKDIVQIFLSQSLIIGLVGAVAGLLLGFLLSYALSQVPWPEDEWIIIKHFPVNFDVLYYVIGLVFGLITTGLAGLMPALKASKVDPVSILRG</sequence>
<evidence type="ECO:0000256" key="4">
    <source>
        <dbReference type="ARBA" id="ARBA00022692"/>
    </source>
</evidence>
<dbReference type="PANTHER" id="PTHR30489:SF0">
    <property type="entry name" value="LIPOPROTEIN-RELEASING SYSTEM TRANSMEMBRANE PROTEIN LOLE"/>
    <property type="match status" value="1"/>
</dbReference>
<dbReference type="Proteomes" id="UP000031408">
    <property type="component" value="Unassembled WGS sequence"/>
</dbReference>
<feature type="transmembrane region" description="Helical" evidence="7">
    <location>
        <begin position="384"/>
        <end position="407"/>
    </location>
</feature>
<dbReference type="PANTHER" id="PTHR30489">
    <property type="entry name" value="LIPOPROTEIN-RELEASING SYSTEM TRANSMEMBRANE PROTEIN LOLE"/>
    <property type="match status" value="1"/>
</dbReference>
<dbReference type="GO" id="GO:0098797">
    <property type="term" value="C:plasma membrane protein complex"/>
    <property type="evidence" value="ECO:0007669"/>
    <property type="project" value="TreeGrafter"/>
</dbReference>
<feature type="domain" description="MacB-like periplasmic core" evidence="9">
    <location>
        <begin position="21"/>
        <end position="259"/>
    </location>
</feature>
<feature type="domain" description="ABC3 transporter permease C-terminal" evidence="8">
    <location>
        <begin position="291"/>
        <end position="414"/>
    </location>
</feature>
<evidence type="ECO:0000259" key="9">
    <source>
        <dbReference type="Pfam" id="PF12704"/>
    </source>
</evidence>
<feature type="transmembrane region" description="Helical" evidence="7">
    <location>
        <begin position="288"/>
        <end position="314"/>
    </location>
</feature>
<dbReference type="GO" id="GO:0044874">
    <property type="term" value="P:lipoprotein localization to outer membrane"/>
    <property type="evidence" value="ECO:0007669"/>
    <property type="project" value="TreeGrafter"/>
</dbReference>
<keyword evidence="6 7" id="KW-0472">Membrane</keyword>
<feature type="transmembrane region" description="Helical" evidence="7">
    <location>
        <begin position="335"/>
        <end position="362"/>
    </location>
</feature>
<keyword evidence="11" id="KW-1185">Reference proteome</keyword>
<accession>A0A0C1IL15</accession>
<gene>
    <name evidence="10" type="ORF">OI18_08005</name>
</gene>
<keyword evidence="3" id="KW-1003">Cell membrane</keyword>
<dbReference type="InterPro" id="IPR003838">
    <property type="entry name" value="ABC3_permease_C"/>
</dbReference>
<evidence type="ECO:0000313" key="10">
    <source>
        <dbReference type="EMBL" id="KIC94855.1"/>
    </source>
</evidence>
<comment type="similarity">
    <text evidence="2">Belongs to the ABC-4 integral membrane protein family. LolC/E subfamily.</text>
</comment>
<evidence type="ECO:0000256" key="2">
    <source>
        <dbReference type="ARBA" id="ARBA00005236"/>
    </source>
</evidence>
<protein>
    <submittedName>
        <fullName evidence="10">ABC-type transport system</fullName>
    </submittedName>
</protein>
<evidence type="ECO:0000256" key="1">
    <source>
        <dbReference type="ARBA" id="ARBA00004651"/>
    </source>
</evidence>